<evidence type="ECO:0000259" key="4">
    <source>
        <dbReference type="PROSITE" id="PS50057"/>
    </source>
</evidence>
<dbReference type="PROSITE" id="PS50057">
    <property type="entry name" value="FERM_3"/>
    <property type="match status" value="1"/>
</dbReference>
<protein>
    <recommendedName>
        <fullName evidence="2">Moesin/ezrin/radixin homolog 1</fullName>
    </recommendedName>
</protein>
<evidence type="ECO:0000256" key="1">
    <source>
        <dbReference type="ARBA" id="ARBA00004536"/>
    </source>
</evidence>
<dbReference type="PANTHER" id="PTHR23280">
    <property type="entry name" value="4.1 G PROTEIN"/>
    <property type="match status" value="1"/>
</dbReference>
<dbReference type="InterPro" id="IPR035963">
    <property type="entry name" value="FERM_2"/>
</dbReference>
<dbReference type="InterPro" id="IPR019747">
    <property type="entry name" value="FERM_CS"/>
</dbReference>
<reference evidence="5 6" key="1">
    <citation type="journal article" date="2017" name="Gigascience">
        <title>Draft genome of the honey bee ectoparasitic mite, Tropilaelaps mercedesae, is shaped by the parasitic life history.</title>
        <authorList>
            <person name="Dong X."/>
            <person name="Armstrong S.D."/>
            <person name="Xia D."/>
            <person name="Makepeace B.L."/>
            <person name="Darby A.C."/>
            <person name="Kadowaki T."/>
        </authorList>
    </citation>
    <scope>NUCLEOTIDE SEQUENCE [LARGE SCALE GENOMIC DNA]</scope>
    <source>
        <strain evidence="5">Wuxi-XJTLU</strain>
    </source>
</reference>
<dbReference type="AlphaFoldDB" id="A0A1V9XJG0"/>
<evidence type="ECO:0000313" key="5">
    <source>
        <dbReference type="EMBL" id="OQR73488.1"/>
    </source>
</evidence>
<dbReference type="Gene3D" id="3.10.20.90">
    <property type="entry name" value="Phosphatidylinositol 3-kinase Catalytic Subunit, Chain A, domain 1"/>
    <property type="match status" value="1"/>
</dbReference>
<dbReference type="OrthoDB" id="9990815at2759"/>
<keyword evidence="5" id="KW-0675">Receptor</keyword>
<dbReference type="PRINTS" id="PR00935">
    <property type="entry name" value="BAND41"/>
</dbReference>
<dbReference type="Proteomes" id="UP000192247">
    <property type="component" value="Unassembled WGS sequence"/>
</dbReference>
<dbReference type="InterPro" id="IPR019748">
    <property type="entry name" value="FERM_central"/>
</dbReference>
<proteinExistence type="predicted"/>
<dbReference type="GO" id="GO:0009887">
    <property type="term" value="P:animal organ morphogenesis"/>
    <property type="evidence" value="ECO:0007669"/>
    <property type="project" value="UniProtKB-ARBA"/>
</dbReference>
<dbReference type="InterPro" id="IPR029071">
    <property type="entry name" value="Ubiquitin-like_domsf"/>
</dbReference>
<comment type="subcellular location">
    <subcellularLocation>
        <location evidence="1">Cell junction</location>
        <location evidence="1">Adherens junction</location>
    </subcellularLocation>
    <subcellularLocation>
        <location evidence="3">Cell projection</location>
        <location evidence="3">Rhabdomere</location>
    </subcellularLocation>
</comment>
<evidence type="ECO:0000313" key="6">
    <source>
        <dbReference type="Proteomes" id="UP000192247"/>
    </source>
</evidence>
<dbReference type="GO" id="GO:0031032">
    <property type="term" value="P:actomyosin structure organization"/>
    <property type="evidence" value="ECO:0007669"/>
    <property type="project" value="TreeGrafter"/>
</dbReference>
<dbReference type="SUPFAM" id="SSF54236">
    <property type="entry name" value="Ubiquitin-like"/>
    <property type="match status" value="1"/>
</dbReference>
<evidence type="ECO:0000256" key="2">
    <source>
        <dbReference type="ARBA" id="ARBA00022025"/>
    </source>
</evidence>
<dbReference type="STRING" id="418985.A0A1V9XJG0"/>
<dbReference type="CDD" id="cd14473">
    <property type="entry name" value="FERM_B-lobe"/>
    <property type="match status" value="1"/>
</dbReference>
<dbReference type="CDD" id="cd17100">
    <property type="entry name" value="FERM_F1_PTPN3_like"/>
    <property type="match status" value="1"/>
</dbReference>
<dbReference type="PROSITE" id="PS00660">
    <property type="entry name" value="FERM_1"/>
    <property type="match status" value="1"/>
</dbReference>
<name>A0A1V9XJG0_9ACAR</name>
<dbReference type="Pfam" id="PF09379">
    <property type="entry name" value="FERM_N"/>
    <property type="match status" value="1"/>
</dbReference>
<dbReference type="InterPro" id="IPR000798">
    <property type="entry name" value="Ez/rad/moesin-like"/>
</dbReference>
<dbReference type="GO" id="GO:0008092">
    <property type="term" value="F:cytoskeletal protein binding"/>
    <property type="evidence" value="ECO:0007669"/>
    <property type="project" value="InterPro"/>
</dbReference>
<dbReference type="PANTHER" id="PTHR23280:SF27">
    <property type="entry name" value="TYROSINE-PROTEIN PHOSPHATASE NON-RECEPTOR TYPE"/>
    <property type="match status" value="1"/>
</dbReference>
<gene>
    <name evidence="5" type="ORF">BIW11_09698</name>
</gene>
<feature type="domain" description="FERM" evidence="4">
    <location>
        <begin position="455"/>
        <end position="592"/>
    </location>
</feature>
<dbReference type="Gene3D" id="1.20.80.60">
    <property type="match status" value="1"/>
</dbReference>
<organism evidence="5 6">
    <name type="scientific">Tropilaelaps mercedesae</name>
    <dbReference type="NCBI Taxonomy" id="418985"/>
    <lineage>
        <taxon>Eukaryota</taxon>
        <taxon>Metazoa</taxon>
        <taxon>Ecdysozoa</taxon>
        <taxon>Arthropoda</taxon>
        <taxon>Chelicerata</taxon>
        <taxon>Arachnida</taxon>
        <taxon>Acari</taxon>
        <taxon>Parasitiformes</taxon>
        <taxon>Mesostigmata</taxon>
        <taxon>Gamasina</taxon>
        <taxon>Dermanyssoidea</taxon>
        <taxon>Laelapidae</taxon>
        <taxon>Tropilaelaps</taxon>
    </lineage>
</organism>
<dbReference type="GO" id="GO:0071944">
    <property type="term" value="C:cell periphery"/>
    <property type="evidence" value="ECO:0007669"/>
    <property type="project" value="UniProtKB-ARBA"/>
</dbReference>
<dbReference type="GO" id="GO:0005912">
    <property type="term" value="C:adherens junction"/>
    <property type="evidence" value="ECO:0007669"/>
    <property type="project" value="UniProtKB-SubCell"/>
</dbReference>
<dbReference type="Pfam" id="PF00373">
    <property type="entry name" value="FERM_M"/>
    <property type="match status" value="1"/>
</dbReference>
<dbReference type="GO" id="GO:0048731">
    <property type="term" value="P:system development"/>
    <property type="evidence" value="ECO:0007669"/>
    <property type="project" value="UniProtKB-ARBA"/>
</dbReference>
<comment type="caution">
    <text evidence="5">The sequence shown here is derived from an EMBL/GenBank/DDBJ whole genome shotgun (WGS) entry which is preliminary data.</text>
</comment>
<dbReference type="InParanoid" id="A0A1V9XJG0"/>
<sequence>MSAQTSLDDRALVRLRRDAEIGLGLVRVPAEEMRGTPNAKDVSFERRERQAHVRDDLRECQSALKVYDDGLVAALTVTSERTGFRVAELFSLWPPIEFVADFCRETTKQLWRRSPCTGQKFDGGARARARLLWPGTDESSRQALPTNGFFLRPLLRSLSRATAEVDESLRSKLDALSRSRHERDSARMGFALCVGGGGECLARLRVELKAKLISEAGREDIAKSRRDIEEETLLAFVLLPFLRHGDLYGVRCAQKARCVLACLATTRGGYGAEHGARERVDNEKLKIKHERTNKQGHRLRITQTLNVQDISPPRDAAFRIVRSDEDPCVDGGGLGSNPTVWEEFERRPHSMRFRKEDQPFRHGAFPGSIRDLVMQLLPYGRPRDPWPSFSESSRGLAGEVERRSSVNAGSDRAKLAETIPSERWSRQISTGVSGLSIRKNATRSSPADARSGGSVKCVVLMLDDSKQAFEVAKRAKGAVLVERVFEHLGFPLVERDYFGLQFAERTEDADGMRWLDPSKAIRKQFKLNPPYLFYFRVKFYVSDPCALQEETSRYHFFLQIKKDILEGRLIIPQPTAILLASYAVQCKQSDAS</sequence>
<dbReference type="SUPFAM" id="SSF47031">
    <property type="entry name" value="Second domain of FERM"/>
    <property type="match status" value="1"/>
</dbReference>
<dbReference type="InterPro" id="IPR018979">
    <property type="entry name" value="FERM_N"/>
</dbReference>
<dbReference type="GO" id="GO:0005856">
    <property type="term" value="C:cytoskeleton"/>
    <property type="evidence" value="ECO:0007669"/>
    <property type="project" value="TreeGrafter"/>
</dbReference>
<dbReference type="PRINTS" id="PR00661">
    <property type="entry name" value="ERMFAMILY"/>
</dbReference>
<keyword evidence="6" id="KW-1185">Reference proteome</keyword>
<dbReference type="EMBL" id="MNPL01009863">
    <property type="protein sequence ID" value="OQR73488.1"/>
    <property type="molecule type" value="Genomic_DNA"/>
</dbReference>
<evidence type="ECO:0000256" key="3">
    <source>
        <dbReference type="ARBA" id="ARBA00043944"/>
    </source>
</evidence>
<accession>A0A1V9XJG0</accession>
<dbReference type="SMART" id="SM00295">
    <property type="entry name" value="B41"/>
    <property type="match status" value="1"/>
</dbReference>
<dbReference type="InterPro" id="IPR000299">
    <property type="entry name" value="FERM_domain"/>
</dbReference>
<dbReference type="InterPro" id="IPR019749">
    <property type="entry name" value="Band_41_domain"/>
</dbReference>